<dbReference type="GO" id="GO:0042277">
    <property type="term" value="F:peptide binding"/>
    <property type="evidence" value="ECO:0007669"/>
    <property type="project" value="TreeGrafter"/>
</dbReference>
<evidence type="ECO:0000256" key="4">
    <source>
        <dbReference type="ARBA" id="ARBA00022723"/>
    </source>
</evidence>
<dbReference type="SUPFAM" id="SSF63737">
    <property type="entry name" value="Leukotriene A4 hydrolase N-terminal domain"/>
    <property type="match status" value="1"/>
</dbReference>
<dbReference type="Pfam" id="PF17900">
    <property type="entry name" value="Peptidase_M1_N"/>
    <property type="match status" value="1"/>
</dbReference>
<dbReference type="InterPro" id="IPR001930">
    <property type="entry name" value="Peptidase_M1"/>
</dbReference>
<dbReference type="MEROPS" id="M01.006"/>
<dbReference type="FunFam" id="2.60.40.1910:FF:000004">
    <property type="entry name" value="Aminopeptidase"/>
    <property type="match status" value="1"/>
</dbReference>
<evidence type="ECO:0000256" key="12">
    <source>
        <dbReference type="SAM" id="MobiDB-lite"/>
    </source>
</evidence>
<dbReference type="GO" id="GO:0070006">
    <property type="term" value="F:metalloaminopeptidase activity"/>
    <property type="evidence" value="ECO:0007669"/>
    <property type="project" value="TreeGrafter"/>
</dbReference>
<dbReference type="Pfam" id="PF01433">
    <property type="entry name" value="Peptidase_M1"/>
    <property type="match status" value="1"/>
</dbReference>
<evidence type="ECO:0000259" key="13">
    <source>
        <dbReference type="Pfam" id="PF01433"/>
    </source>
</evidence>
<dbReference type="Gene3D" id="1.10.390.10">
    <property type="entry name" value="Neutral Protease Domain 2"/>
    <property type="match status" value="1"/>
</dbReference>
<keyword evidence="6 9" id="KW-0862">Zinc</keyword>
<dbReference type="FunFam" id="1.10.390.10:FF:000001">
    <property type="entry name" value="Aminopeptidase"/>
    <property type="match status" value="1"/>
</dbReference>
<dbReference type="GO" id="GO:0005737">
    <property type="term" value="C:cytoplasm"/>
    <property type="evidence" value="ECO:0007669"/>
    <property type="project" value="TreeGrafter"/>
</dbReference>
<feature type="binding site" evidence="9">
    <location>
        <position position="334"/>
    </location>
    <ligand>
        <name>Zn(2+)</name>
        <dbReference type="ChEBI" id="CHEBI:29105"/>
        <note>catalytic</note>
    </ligand>
</feature>
<organism evidence="17 18">
    <name type="scientific">Pichia sorbitophila (strain ATCC MYA-4447 / BCRC 22081 / CBS 7064 / NBRC 10061 / NRRL Y-12695)</name>
    <name type="common">Hybrid yeast</name>
    <dbReference type="NCBI Taxonomy" id="559304"/>
    <lineage>
        <taxon>Eukaryota</taxon>
        <taxon>Fungi</taxon>
        <taxon>Dikarya</taxon>
        <taxon>Ascomycota</taxon>
        <taxon>Saccharomycotina</taxon>
        <taxon>Pichiomycetes</taxon>
        <taxon>Debaryomycetaceae</taxon>
        <taxon>Millerozyma</taxon>
    </lineage>
</organism>
<evidence type="ECO:0000313" key="17">
    <source>
        <dbReference type="EMBL" id="CCE84211.1"/>
    </source>
</evidence>
<evidence type="ECO:0000256" key="5">
    <source>
        <dbReference type="ARBA" id="ARBA00022801"/>
    </source>
</evidence>
<feature type="domain" description="ERAP1-like C-terminal" evidence="14">
    <location>
        <begin position="530"/>
        <end position="847"/>
    </location>
</feature>
<feature type="domain" description="Aminopeptidase N-like N-terminal" evidence="15">
    <location>
        <begin position="26"/>
        <end position="205"/>
    </location>
</feature>
<dbReference type="InParanoid" id="G8Y6I1"/>
<dbReference type="InterPro" id="IPR050344">
    <property type="entry name" value="Peptidase_M1_aminopeptidases"/>
</dbReference>
<evidence type="ECO:0000256" key="1">
    <source>
        <dbReference type="ARBA" id="ARBA00010136"/>
    </source>
</evidence>
<keyword evidence="2 11" id="KW-0031">Aminopeptidase</keyword>
<dbReference type="Gene3D" id="2.60.40.1730">
    <property type="entry name" value="tricorn interacting facor f3 domain"/>
    <property type="match status" value="1"/>
</dbReference>
<dbReference type="Proteomes" id="UP000005222">
    <property type="component" value="Chromosome K"/>
</dbReference>
<keyword evidence="18" id="KW-1185">Reference proteome</keyword>
<gene>
    <name evidence="17" type="primary">Piso0_003752</name>
    <name evidence="16" type="ORF">GNLVRS01_PISO0K01792g</name>
    <name evidence="17" type="ORF">GNLVRS01_PISO0L01793g</name>
</gene>
<name>G8Y6I1_PICSO</name>
<dbReference type="InterPro" id="IPR014782">
    <property type="entry name" value="Peptidase_M1_dom"/>
</dbReference>
<comment type="similarity">
    <text evidence="1 11">Belongs to the peptidase M1 family.</text>
</comment>
<dbReference type="InterPro" id="IPR034016">
    <property type="entry name" value="M1_APN-typ"/>
</dbReference>
<feature type="binding site" evidence="9">
    <location>
        <position position="311"/>
    </location>
    <ligand>
        <name>Zn(2+)</name>
        <dbReference type="ChEBI" id="CHEBI:29105"/>
        <note>catalytic</note>
    </ligand>
</feature>
<dbReference type="PRINTS" id="PR00756">
    <property type="entry name" value="ALADIPTASE"/>
</dbReference>
<dbReference type="GO" id="GO:0043171">
    <property type="term" value="P:peptide catabolic process"/>
    <property type="evidence" value="ECO:0007669"/>
    <property type="project" value="TreeGrafter"/>
</dbReference>
<evidence type="ECO:0000313" key="16">
    <source>
        <dbReference type="EMBL" id="CCE83180.1"/>
    </source>
</evidence>
<dbReference type="InterPro" id="IPR027268">
    <property type="entry name" value="Peptidase_M4/M1_CTD_sf"/>
</dbReference>
<dbReference type="Pfam" id="PF11838">
    <property type="entry name" value="ERAP1_C"/>
    <property type="match status" value="1"/>
</dbReference>
<evidence type="ECO:0000256" key="11">
    <source>
        <dbReference type="RuleBase" id="RU364040"/>
    </source>
</evidence>
<dbReference type="FunCoup" id="G8Y6I1">
    <property type="interactions" value="1646"/>
</dbReference>
<dbReference type="SUPFAM" id="SSF55486">
    <property type="entry name" value="Metalloproteases ('zincins'), catalytic domain"/>
    <property type="match status" value="1"/>
</dbReference>
<dbReference type="GO" id="GO:0016020">
    <property type="term" value="C:membrane"/>
    <property type="evidence" value="ECO:0007669"/>
    <property type="project" value="TreeGrafter"/>
</dbReference>
<reference evidence="17" key="1">
    <citation type="submission" date="2011-10" db="EMBL/GenBank/DDBJ databases">
        <authorList>
            <person name="Genoscope - CEA"/>
        </authorList>
    </citation>
    <scope>NUCLEOTIDE SEQUENCE</scope>
</reference>
<dbReference type="FunFam" id="1.25.50.20:FF:000002">
    <property type="entry name" value="Aminopeptidase"/>
    <property type="match status" value="1"/>
</dbReference>
<evidence type="ECO:0000256" key="9">
    <source>
        <dbReference type="PIRSR" id="PIRSR634016-3"/>
    </source>
</evidence>
<dbReference type="PANTHER" id="PTHR11533:SF174">
    <property type="entry name" value="PUROMYCIN-SENSITIVE AMINOPEPTIDASE-RELATED"/>
    <property type="match status" value="1"/>
</dbReference>
<evidence type="ECO:0000256" key="8">
    <source>
        <dbReference type="PIRSR" id="PIRSR634016-1"/>
    </source>
</evidence>
<evidence type="ECO:0000256" key="2">
    <source>
        <dbReference type="ARBA" id="ARBA00022438"/>
    </source>
</evidence>
<dbReference type="EC" id="3.4.11.-" evidence="11"/>
<dbReference type="OrthoDB" id="10031169at2759"/>
<feature type="domain" description="Peptidase M1 membrane alanine aminopeptidase" evidence="13">
    <location>
        <begin position="239"/>
        <end position="456"/>
    </location>
</feature>
<feature type="site" description="Transition state stabilizer" evidence="10">
    <location>
        <position position="397"/>
    </location>
</feature>
<dbReference type="eggNOG" id="KOG1046">
    <property type="taxonomic scope" value="Eukaryota"/>
</dbReference>
<feature type="binding site" evidence="9">
    <location>
        <position position="315"/>
    </location>
    <ligand>
        <name>Zn(2+)</name>
        <dbReference type="ChEBI" id="CHEBI:29105"/>
        <note>catalytic</note>
    </ligand>
</feature>
<dbReference type="OMA" id="SHAIELW"/>
<evidence type="ECO:0000256" key="6">
    <source>
        <dbReference type="ARBA" id="ARBA00022833"/>
    </source>
</evidence>
<evidence type="ECO:0000259" key="15">
    <source>
        <dbReference type="Pfam" id="PF17900"/>
    </source>
</evidence>
<keyword evidence="7 11" id="KW-0482">Metalloprotease</keyword>
<evidence type="ECO:0000256" key="7">
    <source>
        <dbReference type="ARBA" id="ARBA00023049"/>
    </source>
</evidence>
<keyword evidence="5 11" id="KW-0378">Hydrolase</keyword>
<dbReference type="CDD" id="cd09601">
    <property type="entry name" value="M1_APN-Q_like"/>
    <property type="match status" value="1"/>
</dbReference>
<dbReference type="STRING" id="559304.G8Y6I1"/>
<comment type="cofactor">
    <cofactor evidence="9 11">
        <name>Zn(2+)</name>
        <dbReference type="ChEBI" id="CHEBI:29105"/>
    </cofactor>
    <text evidence="9 11">Binds 1 zinc ion per subunit.</text>
</comment>
<dbReference type="Gene3D" id="1.25.50.20">
    <property type="match status" value="1"/>
</dbReference>
<reference evidence="18" key="2">
    <citation type="journal article" date="2012" name="G3 (Bethesda)">
        <title>Pichia sorbitophila, an interspecies yeast hybrid reveals early steps of genome resolution following polyploidization.</title>
        <authorList>
            <person name="Leh Louis V."/>
            <person name="Despons L."/>
            <person name="Friedrich A."/>
            <person name="Martin T."/>
            <person name="Durrens P."/>
            <person name="Casaregola S."/>
            <person name="Neuveglise C."/>
            <person name="Fairhead C."/>
            <person name="Marck C."/>
            <person name="Cruz J.A."/>
            <person name="Straub M.L."/>
            <person name="Kugler V."/>
            <person name="Sacerdot C."/>
            <person name="Uzunov Z."/>
            <person name="Thierry A."/>
            <person name="Weiss S."/>
            <person name="Bleykasten C."/>
            <person name="De Montigny J."/>
            <person name="Jacques N."/>
            <person name="Jung P."/>
            <person name="Lemaire M."/>
            <person name="Mallet S."/>
            <person name="Morel G."/>
            <person name="Richard G.F."/>
            <person name="Sarkar A."/>
            <person name="Savel G."/>
            <person name="Schacherer J."/>
            <person name="Seret M.L."/>
            <person name="Talla E."/>
            <person name="Samson G."/>
            <person name="Jubin C."/>
            <person name="Poulain J."/>
            <person name="Vacherie B."/>
            <person name="Barbe V."/>
            <person name="Pelletier E."/>
            <person name="Sherman D.J."/>
            <person name="Westhof E."/>
            <person name="Weissenbach J."/>
            <person name="Baret P.V."/>
            <person name="Wincker P."/>
            <person name="Gaillardin C."/>
            <person name="Dujon B."/>
            <person name="Souciet J.L."/>
        </authorList>
    </citation>
    <scope>NUCLEOTIDE SEQUENCE [LARGE SCALE GENOMIC DNA]</scope>
    <source>
        <strain evidence="18">ATCC MYA-4447 / BCRC 22081 / CBS 7064 / NBRC 10061 / NRRL Y-12695</strain>
    </source>
</reference>
<dbReference type="EMBL" id="FO082049">
    <property type="protein sequence ID" value="CCE83180.1"/>
    <property type="molecule type" value="Genomic_DNA"/>
</dbReference>
<evidence type="ECO:0000256" key="10">
    <source>
        <dbReference type="PIRSR" id="PIRSR634016-4"/>
    </source>
</evidence>
<feature type="region of interest" description="Disordered" evidence="12">
    <location>
        <begin position="1"/>
        <end position="20"/>
    </location>
</feature>
<dbReference type="Proteomes" id="UP000005222">
    <property type="component" value="Chromosome L"/>
</dbReference>
<proteinExistence type="inferred from homology"/>
<evidence type="ECO:0000313" key="18">
    <source>
        <dbReference type="Proteomes" id="UP000005222"/>
    </source>
</evidence>
<feature type="compositionally biased region" description="Polar residues" evidence="12">
    <location>
        <begin position="1"/>
        <end position="15"/>
    </location>
</feature>
<sequence>MCQKANPSDNSQTNTRGREVLPTNVKPLHYKLVLEPNFETFKFKGQEEIDLQVNEETDYVTLNSLDIEVHSAKIEAFEAKEINYDEEKQIVTFKFDDKLVAGKTAKLHIDFTGELNDKMAGFYRSSYIEDGKKKYLATTQFEATDCRRAFPSFDEPALKATFDISLVAQKDLVALSNMDVKSTTVLDSDKKLVAFNTTPLMSTYLVAFIVGDLKYIENNDYRVPIRVYSTPGSEHLGHYSADIAAKSLKFFDEKFDIPYPLPKCDLVAIHDFAAGAMENFGLITFRTLDVLIDPKSANIGIRKRVSEVVMHELAHQWFGNLVTMDFWDGLWLNEGFATWMSWYACNALFPEWKVWESYVSVTLQDALSLDALRSSHPIEVPVQRADEINQIFDSISYAKGSSVLKMIANWLGEDTFIKGIAKYLKVHKWGNTKTLDLWKALSDVSGKDVVSVMEVWTKKTGFPVIQVKEIGNNEIEISQKRFLATNDVKPEEDQVVFPVFLNVRASEGVDSSIVFRSKSDKIKLPTEDDFFKLNANQSGIYRVVYEPERWIKLGKAGLEGKLSVEDRTGLVADAGSLASSGYITTMDLLNLVKLWKDESNYVIWVQIFSRIKALKAAFLFESEAVNKALDNFVLELIEIKLKSVGWEIKSDDDDSTQELKSSLFAAAAESGHKEALDYAKKAFDSFVAGNKSAIHPNLKMSIFGSIAKHGKEKEYSQLLDIYQNSSEEEEKLTALRALGMFRDPEILDRLIGELLNTEFLKPQNIYVPLASLRSHKIGIEKLWHWLSREWDDIHKAFPSGLSMLGTIVMVSTTGFTTFEQKSEVQSFFEKKSTKGFDQALARSLDVITTKALWAKRDSEKVARWLRENGYSN</sequence>
<dbReference type="AlphaFoldDB" id="G8Y6I1"/>
<accession>G8Y6I1</accession>
<feature type="active site" description="Proton acceptor" evidence="8">
    <location>
        <position position="312"/>
    </location>
</feature>
<dbReference type="GO" id="GO:0008270">
    <property type="term" value="F:zinc ion binding"/>
    <property type="evidence" value="ECO:0007669"/>
    <property type="project" value="UniProtKB-UniRule"/>
</dbReference>
<dbReference type="HOGENOM" id="CLU_003705_0_1_1"/>
<evidence type="ECO:0000259" key="14">
    <source>
        <dbReference type="Pfam" id="PF11838"/>
    </source>
</evidence>
<dbReference type="EMBL" id="FO082048">
    <property type="protein sequence ID" value="CCE84211.1"/>
    <property type="molecule type" value="Genomic_DNA"/>
</dbReference>
<dbReference type="GO" id="GO:0006508">
    <property type="term" value="P:proteolysis"/>
    <property type="evidence" value="ECO:0007669"/>
    <property type="project" value="UniProtKB-KW"/>
</dbReference>
<dbReference type="Gene3D" id="2.60.40.1910">
    <property type="match status" value="1"/>
</dbReference>
<keyword evidence="3 11" id="KW-0645">Protease</keyword>
<keyword evidence="4 9" id="KW-0479">Metal-binding</keyword>
<dbReference type="FunFam" id="2.60.40.1730:FF:000002">
    <property type="entry name" value="Aminopeptidase"/>
    <property type="match status" value="1"/>
</dbReference>
<dbReference type="PANTHER" id="PTHR11533">
    <property type="entry name" value="PROTEASE M1 ZINC METALLOPROTEASE"/>
    <property type="match status" value="1"/>
</dbReference>
<protein>
    <recommendedName>
        <fullName evidence="11">Aminopeptidase</fullName>
        <ecNumber evidence="11">3.4.11.-</ecNumber>
    </recommendedName>
</protein>
<dbReference type="InterPro" id="IPR042097">
    <property type="entry name" value="Aminopeptidase_N-like_N_sf"/>
</dbReference>
<dbReference type="InterPro" id="IPR024571">
    <property type="entry name" value="ERAP1-like_C_dom"/>
</dbReference>
<dbReference type="InterPro" id="IPR045357">
    <property type="entry name" value="Aminopeptidase_N-like_N"/>
</dbReference>
<evidence type="ECO:0000256" key="3">
    <source>
        <dbReference type="ARBA" id="ARBA00022670"/>
    </source>
</evidence>